<name>A0ABR3SEI0_9PEZI</name>
<gene>
    <name evidence="6" type="ORF">SLS56_010539</name>
</gene>
<feature type="compositionally biased region" description="Basic residues" evidence="4">
    <location>
        <begin position="136"/>
        <end position="150"/>
    </location>
</feature>
<keyword evidence="7" id="KW-1185">Reference proteome</keyword>
<sequence length="661" mass="72660">MHIAVTAARQHNIKPATLLARLRPETRKLIFIAEATFGRTRTRIHSLATSPWKLGVDEILSAFDETVLSSEDFLSNLFDFSTSGASWEDAHMAIVQASESRRSGIGRRPGISLDRVFVPQDVRDAAAATTPDGVVFRKKTRSQPKKTKGKKAAEREERQEPSDIIDEPNMFGADGFSDTDDQNSASKESSVAGDGLSNFGDDGDVSFDDDEAPFLPVTQRHIEEPPERALRSFDLSRGHSGVQSVPFSVQPTPTAHSAANPSHSKPPVPDAPTPQLSKDKLVDVTSTELRKTEGIPDEEAQVASALHQLSALNWMGNTAIFQVLKRFAPPNTAFFDLGDPLAAGSRTWDDWIENRHYHVRDATNVFIPLHLRQQKHWILLHIDLTEARVTTYNSMKALNPCIDIHEASRAIVTSLGLQWDTSWKTCDAVQVLQQVDGDFVNCGVFVLIHCMYIAAKRNIPSQTDAGLWRFLFSAAVQADDVPHSYLPLDSSTINSPLGSERHLAATNLCKSLSMKLALANEASQVLASVSSKTAEDTRKRDLEKVESDLTHWESVLDKASQNNTSCPDDDAALKQLLEGFISSAAARKKTLESELGKYRTHAEAIRPAVVAAGRTCDAARSRLEEVQQITAEAAQLMQTERTDLRAALRRLEAYMGAAGLL</sequence>
<evidence type="ECO:0000313" key="7">
    <source>
        <dbReference type="Proteomes" id="UP001521116"/>
    </source>
</evidence>
<dbReference type="Proteomes" id="UP001521116">
    <property type="component" value="Unassembled WGS sequence"/>
</dbReference>
<evidence type="ECO:0000256" key="1">
    <source>
        <dbReference type="ARBA" id="ARBA00005234"/>
    </source>
</evidence>
<feature type="compositionally biased region" description="Acidic residues" evidence="4">
    <location>
        <begin position="201"/>
        <end position="211"/>
    </location>
</feature>
<reference evidence="6 7" key="1">
    <citation type="submission" date="2024-02" db="EMBL/GenBank/DDBJ databases">
        <title>De novo assembly and annotation of 12 fungi associated with fruit tree decline syndrome in Ontario, Canada.</title>
        <authorList>
            <person name="Sulman M."/>
            <person name="Ellouze W."/>
            <person name="Ilyukhin E."/>
        </authorList>
    </citation>
    <scope>NUCLEOTIDE SEQUENCE [LARGE SCALE GENOMIC DNA]</scope>
    <source>
        <strain evidence="6 7">M1-105</strain>
    </source>
</reference>
<organism evidence="6 7">
    <name type="scientific">Neofusicoccum ribis</name>
    <dbReference type="NCBI Taxonomy" id="45134"/>
    <lineage>
        <taxon>Eukaryota</taxon>
        <taxon>Fungi</taxon>
        <taxon>Dikarya</taxon>
        <taxon>Ascomycota</taxon>
        <taxon>Pezizomycotina</taxon>
        <taxon>Dothideomycetes</taxon>
        <taxon>Dothideomycetes incertae sedis</taxon>
        <taxon>Botryosphaeriales</taxon>
        <taxon>Botryosphaeriaceae</taxon>
        <taxon>Neofusicoccum</taxon>
    </lineage>
</organism>
<dbReference type="SUPFAM" id="SSF54001">
    <property type="entry name" value="Cysteine proteinases"/>
    <property type="match status" value="1"/>
</dbReference>
<protein>
    <recommendedName>
        <fullName evidence="5">Ubiquitin-like protease family profile domain-containing protein</fullName>
    </recommendedName>
</protein>
<evidence type="ECO:0000313" key="6">
    <source>
        <dbReference type="EMBL" id="KAL1618422.1"/>
    </source>
</evidence>
<dbReference type="InterPro" id="IPR038765">
    <property type="entry name" value="Papain-like_cys_pep_sf"/>
</dbReference>
<keyword evidence="3" id="KW-0378">Hydrolase</keyword>
<dbReference type="InterPro" id="IPR003653">
    <property type="entry name" value="Peptidase_C48_C"/>
</dbReference>
<feature type="compositionally biased region" description="Polar residues" evidence="4">
    <location>
        <begin position="241"/>
        <end position="263"/>
    </location>
</feature>
<dbReference type="Gene3D" id="3.40.395.10">
    <property type="entry name" value="Adenoviral Proteinase, Chain A"/>
    <property type="match status" value="1"/>
</dbReference>
<feature type="region of interest" description="Disordered" evidence="4">
    <location>
        <begin position="240"/>
        <end position="279"/>
    </location>
</feature>
<comment type="caution">
    <text evidence="6">The sequence shown here is derived from an EMBL/GenBank/DDBJ whole genome shotgun (WGS) entry which is preliminary data.</text>
</comment>
<feature type="domain" description="Ubiquitin-like protease family profile" evidence="5">
    <location>
        <begin position="350"/>
        <end position="457"/>
    </location>
</feature>
<evidence type="ECO:0000256" key="3">
    <source>
        <dbReference type="ARBA" id="ARBA00022801"/>
    </source>
</evidence>
<proteinExistence type="inferred from homology"/>
<keyword evidence="2" id="KW-0645">Protease</keyword>
<dbReference type="Pfam" id="PF02902">
    <property type="entry name" value="Peptidase_C48"/>
    <property type="match status" value="1"/>
</dbReference>
<feature type="compositionally biased region" description="Basic and acidic residues" evidence="4">
    <location>
        <begin position="151"/>
        <end position="161"/>
    </location>
</feature>
<feature type="region of interest" description="Disordered" evidence="4">
    <location>
        <begin position="133"/>
        <end position="211"/>
    </location>
</feature>
<dbReference type="EMBL" id="JAJVDC020000207">
    <property type="protein sequence ID" value="KAL1618422.1"/>
    <property type="molecule type" value="Genomic_DNA"/>
</dbReference>
<evidence type="ECO:0000256" key="4">
    <source>
        <dbReference type="SAM" id="MobiDB-lite"/>
    </source>
</evidence>
<comment type="similarity">
    <text evidence="1">Belongs to the peptidase C48 family.</text>
</comment>
<accession>A0ABR3SEI0</accession>
<evidence type="ECO:0000256" key="2">
    <source>
        <dbReference type="ARBA" id="ARBA00022670"/>
    </source>
</evidence>
<evidence type="ECO:0000259" key="5">
    <source>
        <dbReference type="Pfam" id="PF02902"/>
    </source>
</evidence>